<dbReference type="EMBL" id="CP000302">
    <property type="protein sequence ID" value="ABE56833.1"/>
    <property type="molecule type" value="Genomic_DNA"/>
</dbReference>
<feature type="region of interest" description="Disordered" evidence="1">
    <location>
        <begin position="58"/>
        <end position="81"/>
    </location>
</feature>
<gene>
    <name evidence="2" type="ordered locus">Sden_3558</name>
</gene>
<organism evidence="2 3">
    <name type="scientific">Shewanella denitrificans (strain OS217 / ATCC BAA-1090 / DSM 15013)</name>
    <dbReference type="NCBI Taxonomy" id="318161"/>
    <lineage>
        <taxon>Bacteria</taxon>
        <taxon>Pseudomonadati</taxon>
        <taxon>Pseudomonadota</taxon>
        <taxon>Gammaproteobacteria</taxon>
        <taxon>Alteromonadales</taxon>
        <taxon>Shewanellaceae</taxon>
        <taxon>Shewanella</taxon>
    </lineage>
</organism>
<dbReference type="eggNOG" id="ENOG502ZREC">
    <property type="taxonomic scope" value="Bacteria"/>
</dbReference>
<dbReference type="Proteomes" id="UP000001982">
    <property type="component" value="Chromosome"/>
</dbReference>
<proteinExistence type="predicted"/>
<protein>
    <recommendedName>
        <fullName evidence="4">Transmembrane anchor protein</fullName>
    </recommendedName>
</protein>
<feature type="compositionally biased region" description="Polar residues" evidence="1">
    <location>
        <begin position="67"/>
        <end position="80"/>
    </location>
</feature>
<dbReference type="STRING" id="318161.Sden_3558"/>
<dbReference type="AlphaFoldDB" id="Q12I93"/>
<name>Q12I93_SHEDO</name>
<reference evidence="2 3" key="1">
    <citation type="submission" date="2006-03" db="EMBL/GenBank/DDBJ databases">
        <title>Complete sequence of Shewanella denitrificans OS217.</title>
        <authorList>
            <consortium name="US DOE Joint Genome Institute"/>
            <person name="Copeland A."/>
            <person name="Lucas S."/>
            <person name="Lapidus A."/>
            <person name="Barry K."/>
            <person name="Detter J.C."/>
            <person name="Glavina del Rio T."/>
            <person name="Hammon N."/>
            <person name="Israni S."/>
            <person name="Dalin E."/>
            <person name="Tice H."/>
            <person name="Pitluck S."/>
            <person name="Brettin T."/>
            <person name="Bruce D."/>
            <person name="Han C."/>
            <person name="Tapia R."/>
            <person name="Gilna P."/>
            <person name="Kiss H."/>
            <person name="Schmutz J."/>
            <person name="Larimer F."/>
            <person name="Land M."/>
            <person name="Hauser L."/>
            <person name="Kyrpides N."/>
            <person name="Lykidis A."/>
            <person name="Richardson P."/>
        </authorList>
    </citation>
    <scope>NUCLEOTIDE SEQUENCE [LARGE SCALE GENOMIC DNA]</scope>
    <source>
        <strain evidence="3">OS217 / ATCC BAA-1090 / DSM 15013</strain>
    </source>
</reference>
<sequence>MQHTVSSKTLIKASFAAVILAAIALVSLILPAEYNIDPTGVGKALGLTALAQPDSSTQMAPELAASKSDTSQGSASTVQSDAAKLSEHNISVTVPAGRGVEYKFYMTQFAKMEYQWSTNTETATDTVTNNSSPSPLYFDLHGEPQGDTTGYFESYVIATSDEMKGSFTAPFAGSHGWYWKNTSAQAVTVQLKVSGDFTVIGLK</sequence>
<evidence type="ECO:0008006" key="4">
    <source>
        <dbReference type="Google" id="ProtNLM"/>
    </source>
</evidence>
<keyword evidence="3" id="KW-1185">Reference proteome</keyword>
<dbReference type="KEGG" id="sdn:Sden_3558"/>
<dbReference type="OrthoDB" id="952847at2"/>
<accession>Q12I93</accession>
<dbReference type="RefSeq" id="WP_011497973.1">
    <property type="nucleotide sequence ID" value="NC_007954.1"/>
</dbReference>
<evidence type="ECO:0000313" key="3">
    <source>
        <dbReference type="Proteomes" id="UP000001982"/>
    </source>
</evidence>
<dbReference type="HOGENOM" id="CLU_113667_0_0_6"/>
<evidence type="ECO:0000313" key="2">
    <source>
        <dbReference type="EMBL" id="ABE56833.1"/>
    </source>
</evidence>
<evidence type="ECO:0000256" key="1">
    <source>
        <dbReference type="SAM" id="MobiDB-lite"/>
    </source>
</evidence>